<evidence type="ECO:0000256" key="3">
    <source>
        <dbReference type="ARBA" id="ARBA00004586"/>
    </source>
</evidence>
<dbReference type="Pfam" id="PF07787">
    <property type="entry name" value="TMEM43"/>
    <property type="match status" value="1"/>
</dbReference>
<evidence type="ECO:0000256" key="4">
    <source>
        <dbReference type="ARBA" id="ARBA00006627"/>
    </source>
</evidence>
<dbReference type="GO" id="GO:0006629">
    <property type="term" value="P:lipid metabolic process"/>
    <property type="evidence" value="ECO:0007669"/>
    <property type="project" value="TreeGrafter"/>
</dbReference>
<evidence type="ECO:0000256" key="9">
    <source>
        <dbReference type="ARBA" id="ARBA00023242"/>
    </source>
</evidence>
<protein>
    <submittedName>
        <fullName evidence="12">Transmembrane protein 43</fullName>
    </submittedName>
</protein>
<organism evidence="12 13">
    <name type="scientific">Folsomia candida</name>
    <name type="common">Springtail</name>
    <dbReference type="NCBI Taxonomy" id="158441"/>
    <lineage>
        <taxon>Eukaryota</taxon>
        <taxon>Metazoa</taxon>
        <taxon>Ecdysozoa</taxon>
        <taxon>Arthropoda</taxon>
        <taxon>Hexapoda</taxon>
        <taxon>Collembola</taxon>
        <taxon>Entomobryomorpha</taxon>
        <taxon>Isotomoidea</taxon>
        <taxon>Isotomidae</taxon>
        <taxon>Proisotominae</taxon>
        <taxon>Folsomia</taxon>
    </lineage>
</organism>
<comment type="caution">
    <text evidence="12">The sequence shown here is derived from an EMBL/GenBank/DDBJ whole genome shotgun (WGS) entry which is preliminary data.</text>
</comment>
<dbReference type="STRING" id="158441.A0A226EY38"/>
<feature type="transmembrane region" description="Helical" evidence="11">
    <location>
        <begin position="382"/>
        <end position="399"/>
    </location>
</feature>
<reference evidence="12 13" key="1">
    <citation type="submission" date="2015-12" db="EMBL/GenBank/DDBJ databases">
        <title>The genome of Folsomia candida.</title>
        <authorList>
            <person name="Faddeeva A."/>
            <person name="Derks M.F."/>
            <person name="Anvar Y."/>
            <person name="Smit S."/>
            <person name="Van Straalen N."/>
            <person name="Roelofs D."/>
        </authorList>
    </citation>
    <scope>NUCLEOTIDE SEQUENCE [LARGE SCALE GENOMIC DNA]</scope>
    <source>
        <strain evidence="12 13">VU population</strain>
        <tissue evidence="12">Whole body</tissue>
    </source>
</reference>
<feature type="transmembrane region" description="Helical" evidence="11">
    <location>
        <begin position="51"/>
        <end position="70"/>
    </location>
</feature>
<evidence type="ECO:0000256" key="10">
    <source>
        <dbReference type="SAM" id="MobiDB-lite"/>
    </source>
</evidence>
<evidence type="ECO:0000256" key="2">
    <source>
        <dbReference type="ARBA" id="ARBA00004259"/>
    </source>
</evidence>
<dbReference type="EMBL" id="LNIX01000001">
    <property type="protein sequence ID" value="OXA62503.1"/>
    <property type="molecule type" value="Genomic_DNA"/>
</dbReference>
<dbReference type="OMA" id="MTLHPEW"/>
<feature type="compositionally biased region" description="Low complexity" evidence="10">
    <location>
        <begin position="7"/>
        <end position="20"/>
    </location>
</feature>
<keyword evidence="7 11" id="KW-1133">Transmembrane helix</keyword>
<feature type="transmembrane region" description="Helical" evidence="11">
    <location>
        <begin position="358"/>
        <end position="376"/>
    </location>
</feature>
<gene>
    <name evidence="12" type="ORF">Fcan01_03818</name>
</gene>
<feature type="transmembrane region" description="Helical" evidence="11">
    <location>
        <begin position="316"/>
        <end position="338"/>
    </location>
</feature>
<keyword evidence="9" id="KW-0539">Nucleus</keyword>
<name>A0A226EY38_FOLCA</name>
<dbReference type="GO" id="GO:0005637">
    <property type="term" value="C:nuclear inner membrane"/>
    <property type="evidence" value="ECO:0007669"/>
    <property type="project" value="TreeGrafter"/>
</dbReference>
<evidence type="ECO:0000256" key="1">
    <source>
        <dbReference type="ARBA" id="ARBA00004127"/>
    </source>
</evidence>
<evidence type="ECO:0000313" key="12">
    <source>
        <dbReference type="EMBL" id="OXA62503.1"/>
    </source>
</evidence>
<keyword evidence="6" id="KW-0256">Endoplasmic reticulum</keyword>
<dbReference type="PANTHER" id="PTHR13416">
    <property type="match status" value="1"/>
</dbReference>
<comment type="similarity">
    <text evidence="4">Belongs to the TMEM43 family.</text>
</comment>
<comment type="subcellular location">
    <subcellularLocation>
        <location evidence="1">Endomembrane system</location>
        <topology evidence="1">Multi-pass membrane protein</topology>
    </subcellularLocation>
    <subcellularLocation>
        <location evidence="3">Endoplasmic reticulum membrane</location>
    </subcellularLocation>
    <subcellularLocation>
        <location evidence="2">Nucleus envelope</location>
    </subcellularLocation>
</comment>
<evidence type="ECO:0000256" key="8">
    <source>
        <dbReference type="ARBA" id="ARBA00023136"/>
    </source>
</evidence>
<evidence type="ECO:0000256" key="6">
    <source>
        <dbReference type="ARBA" id="ARBA00022824"/>
    </source>
</evidence>
<dbReference type="OrthoDB" id="410725at2759"/>
<dbReference type="GO" id="GO:0005789">
    <property type="term" value="C:endoplasmic reticulum membrane"/>
    <property type="evidence" value="ECO:0007669"/>
    <property type="project" value="UniProtKB-SubCell"/>
</dbReference>
<keyword evidence="13" id="KW-1185">Reference proteome</keyword>
<evidence type="ECO:0000256" key="7">
    <source>
        <dbReference type="ARBA" id="ARBA00022989"/>
    </source>
</evidence>
<proteinExistence type="inferred from homology"/>
<accession>A0A226EY38</accession>
<feature type="region of interest" description="Disordered" evidence="10">
    <location>
        <begin position="1"/>
        <end position="27"/>
    </location>
</feature>
<dbReference type="Proteomes" id="UP000198287">
    <property type="component" value="Unassembled WGS sequence"/>
</dbReference>
<dbReference type="GO" id="GO:0071763">
    <property type="term" value="P:nuclear membrane organization"/>
    <property type="evidence" value="ECO:0007669"/>
    <property type="project" value="TreeGrafter"/>
</dbReference>
<evidence type="ECO:0000313" key="13">
    <source>
        <dbReference type="Proteomes" id="UP000198287"/>
    </source>
</evidence>
<evidence type="ECO:0000256" key="5">
    <source>
        <dbReference type="ARBA" id="ARBA00022692"/>
    </source>
</evidence>
<sequence length="419" mass="47566">MYRTIYSDTSSPTPGLTSPSWYGKKSSPMSRKKALEKCQCMRLKYLHHWSWFKKGVGILLVVVSIVILIWNEKRAVDNSRSYHHGLRAIQPVPGPEVVLPHNDGKLIHVTGYLRVLEPLQDSPYGVAISAVKLKRRVQMYQWTEETVSLGEDFNAPVGSLKYRQVWKDKLSDSSTFQVPIGHENPKTLPVQSEIRVNPHVYLGDYRLGAELKDKFNSFVQFTSGERPHPQQEVKMHMGLYLHSADIWNPSVGDVRVQFSFAGPSNTYVSIIAMQVGDELRPFTTETGAKIAFLHEGKQHYADMLHKEHSSTTMECWMYRSAAFVATIFGTCMASRILVFINRRNSVIRNLMWMGPNKFSTVAAIFACLTITGIIWFSHKPLMGSLLVTFSVTLALYYALTRPDAPRSAKISLPRYSKVY</sequence>
<dbReference type="PANTHER" id="PTHR13416:SF2">
    <property type="entry name" value="TRANSMEMBRANE PROTEIN 43"/>
    <property type="match status" value="1"/>
</dbReference>
<keyword evidence="8 11" id="KW-0472">Membrane</keyword>
<keyword evidence="5 11" id="KW-0812">Transmembrane</keyword>
<dbReference type="InterPro" id="IPR012430">
    <property type="entry name" value="TMEM43_fam"/>
</dbReference>
<dbReference type="AlphaFoldDB" id="A0A226EY38"/>
<evidence type="ECO:0000256" key="11">
    <source>
        <dbReference type="SAM" id="Phobius"/>
    </source>
</evidence>